<evidence type="ECO:0000313" key="2">
    <source>
        <dbReference type="EMBL" id="KAG0329410.1"/>
    </source>
</evidence>
<keyword evidence="1" id="KW-0812">Transmembrane</keyword>
<reference evidence="2" key="1">
    <citation type="journal article" date="2020" name="Fungal Divers.">
        <title>Resolving the Mortierellaceae phylogeny through synthesis of multi-gene phylogenetics and phylogenomics.</title>
        <authorList>
            <person name="Vandepol N."/>
            <person name="Liber J."/>
            <person name="Desiro A."/>
            <person name="Na H."/>
            <person name="Kennedy M."/>
            <person name="Barry K."/>
            <person name="Grigoriev I.V."/>
            <person name="Miller A.N."/>
            <person name="O'Donnell K."/>
            <person name="Stajich J.E."/>
            <person name="Bonito G."/>
        </authorList>
    </citation>
    <scope>NUCLEOTIDE SEQUENCE</scope>
    <source>
        <strain evidence="2">REB-010B</strain>
    </source>
</reference>
<sequence length="591" mass="65744">MTQLTSAGEPRRRLRHGIFITIGVLGSLQLFYYFGWSGRTSADALQSPLVAHPPDTVETDRGCILLDRTFTSATQPDFTRTSIKQWTDCRTLDGVIDGWKVQHCTLPGSNPIQVEGIPVKDSPSCYPGGYFRIQRIQPVEGAEILEGNSCRLKTGVGLSEDPATDKYATSFLGPDTFRIALVGPEKLSLMQQQSLGECTYAIPYLITRPGRFWVQRIVHMYQGYDALNEKASINWSPEYLGKDILLSIGTGSQQQQQRQHYYFDVCQHCVAWVTMDEAQGLAGTNDICSRAPATQSRQYGIYAARTPIESVRQAVGHPYHWIPARPRCRFHPAQTAFEPIVDADSDEIKAEKADAAKCLEIPRSIYFVGDSHLRTLFSGVMQRLQGRSGAIDTKIQDQRSHVLTAGKVVARSDFDATLNDTLNRINYSVYDEQEESVEDLSALEEVDTVVLGLSMFSDQLTTVQYMDRVRGVLEGLAQVRKARRLASGGDLLDRMNSLKVIWMGMPAWVDTTGEATGWTTNNKILYLNKLVDGLVDTINSQTGGQGMIDRLSGFEITVPFKNSTQDNIHYVSEATVDGFSAELIHKLDLCS</sequence>
<keyword evidence="3" id="KW-1185">Reference proteome</keyword>
<protein>
    <submittedName>
        <fullName evidence="2">Uncharacterized protein</fullName>
    </submittedName>
</protein>
<keyword evidence="1" id="KW-1133">Transmembrane helix</keyword>
<dbReference type="EMBL" id="JAAAIP010000016">
    <property type="protein sequence ID" value="KAG0329410.1"/>
    <property type="molecule type" value="Genomic_DNA"/>
</dbReference>
<keyword evidence="1" id="KW-0472">Membrane</keyword>
<evidence type="ECO:0000256" key="1">
    <source>
        <dbReference type="SAM" id="Phobius"/>
    </source>
</evidence>
<gene>
    <name evidence="2" type="ORF">BGZ99_002121</name>
</gene>
<proteinExistence type="predicted"/>
<comment type="caution">
    <text evidence="2">The sequence shown here is derived from an EMBL/GenBank/DDBJ whole genome shotgun (WGS) entry which is preliminary data.</text>
</comment>
<accession>A0A9P6RWK7</accession>
<evidence type="ECO:0000313" key="3">
    <source>
        <dbReference type="Proteomes" id="UP000738325"/>
    </source>
</evidence>
<dbReference type="OrthoDB" id="2383640at2759"/>
<feature type="transmembrane region" description="Helical" evidence="1">
    <location>
        <begin position="18"/>
        <end position="36"/>
    </location>
</feature>
<organism evidence="2 3">
    <name type="scientific">Dissophora globulifera</name>
    <dbReference type="NCBI Taxonomy" id="979702"/>
    <lineage>
        <taxon>Eukaryota</taxon>
        <taxon>Fungi</taxon>
        <taxon>Fungi incertae sedis</taxon>
        <taxon>Mucoromycota</taxon>
        <taxon>Mortierellomycotina</taxon>
        <taxon>Mortierellomycetes</taxon>
        <taxon>Mortierellales</taxon>
        <taxon>Mortierellaceae</taxon>
        <taxon>Dissophora</taxon>
    </lineage>
</organism>
<dbReference type="Proteomes" id="UP000738325">
    <property type="component" value="Unassembled WGS sequence"/>
</dbReference>
<dbReference type="AlphaFoldDB" id="A0A9P6RWK7"/>
<name>A0A9P6RWK7_9FUNG</name>